<feature type="region of interest" description="Disordered" evidence="5">
    <location>
        <begin position="298"/>
        <end position="317"/>
    </location>
</feature>
<reference evidence="7" key="1">
    <citation type="submission" date="2021-04" db="EMBL/GenBank/DDBJ databases">
        <title>Pseudonocardia sp. nov., isolated from sandy soil of mangrove forest.</title>
        <authorList>
            <person name="Zan Z."/>
            <person name="Huang R."/>
            <person name="Liu W."/>
        </authorList>
    </citation>
    <scope>NUCLEOTIDE SEQUENCE</scope>
    <source>
        <strain evidence="7">S2-4</strain>
    </source>
</reference>
<evidence type="ECO:0000256" key="4">
    <source>
        <dbReference type="PROSITE-ProRule" id="PRU00050"/>
    </source>
</evidence>
<dbReference type="SUPFAM" id="SSF52738">
    <property type="entry name" value="Methylesterase CheB, C-terminal domain"/>
    <property type="match status" value="1"/>
</dbReference>
<dbReference type="EC" id="3.1.1.61" evidence="2"/>
<dbReference type="Gene3D" id="3.40.50.180">
    <property type="entry name" value="Methylesterase CheB, C-terminal domain"/>
    <property type="match status" value="1"/>
</dbReference>
<dbReference type="CDD" id="cd16433">
    <property type="entry name" value="CheB"/>
    <property type="match status" value="1"/>
</dbReference>
<evidence type="ECO:0000256" key="2">
    <source>
        <dbReference type="ARBA" id="ARBA00039140"/>
    </source>
</evidence>
<dbReference type="PANTHER" id="PTHR42872">
    <property type="entry name" value="PROTEIN-GLUTAMATE METHYLESTERASE/PROTEIN-GLUTAMINE GLUTAMINASE"/>
    <property type="match status" value="1"/>
</dbReference>
<dbReference type="RefSeq" id="WP_252440292.1">
    <property type="nucleotide sequence ID" value="NZ_JAGSOV010000039.1"/>
</dbReference>
<sequence>MTVAGIVVVGASAGGVEALRALVGGLPTDLPAPVVVVLHIARHAPSALPAILDRAGPLPAVAATHGARLEAGVVYVAPADVHVLVVDEHLHLSRGPSENGHRPAIDPLFRSAAAGFGPRAVGVVLSGTRDDGAAGLAAVAEAGGGALVQEPEEALYPGMPRSALEHVRSASSHPADKLGAVLAELLRVAADRSVAPVLDERLLAETRISAMTVAPDETVALSGATSSGLSCPSCEGVLFELPGEPAPRFRCRVGHAWSPESLTAEQTSGAEHALWVALRAIEEKRALLLRLAESAERSGRHGSASRHRDRAAEAERNAASVRALIVDGVVSGPTADHADPAQSG</sequence>
<proteinExistence type="predicted"/>
<accession>A0ABT1A1X5</accession>
<gene>
    <name evidence="7" type="ORF">KDL28_18270</name>
</gene>
<protein>
    <recommendedName>
        <fullName evidence="2">protein-glutamate methylesterase</fullName>
        <ecNumber evidence="2">3.1.1.61</ecNumber>
    </recommendedName>
</protein>
<dbReference type="InterPro" id="IPR000673">
    <property type="entry name" value="Sig_transdc_resp-reg_Me-estase"/>
</dbReference>
<evidence type="ECO:0000259" key="6">
    <source>
        <dbReference type="PROSITE" id="PS50122"/>
    </source>
</evidence>
<dbReference type="Proteomes" id="UP001165283">
    <property type="component" value="Unassembled WGS sequence"/>
</dbReference>
<keyword evidence="1 4" id="KW-0378">Hydrolase</keyword>
<name>A0ABT1A1X5_9PSEU</name>
<dbReference type="InterPro" id="IPR035909">
    <property type="entry name" value="CheB_C"/>
</dbReference>
<evidence type="ECO:0000313" key="7">
    <source>
        <dbReference type="EMBL" id="MCO1657010.1"/>
    </source>
</evidence>
<feature type="active site" evidence="4">
    <location>
        <position position="131"/>
    </location>
</feature>
<dbReference type="PIRSF" id="PIRSF036461">
    <property type="entry name" value="Chmtx_methlestr"/>
    <property type="match status" value="1"/>
</dbReference>
<evidence type="ECO:0000256" key="1">
    <source>
        <dbReference type="ARBA" id="ARBA00022801"/>
    </source>
</evidence>
<comment type="caution">
    <text evidence="7">The sequence shown here is derived from an EMBL/GenBank/DDBJ whole genome shotgun (WGS) entry which is preliminary data.</text>
</comment>
<organism evidence="7 8">
    <name type="scientific">Pseudonocardia humida</name>
    <dbReference type="NCBI Taxonomy" id="2800819"/>
    <lineage>
        <taxon>Bacteria</taxon>
        <taxon>Bacillati</taxon>
        <taxon>Actinomycetota</taxon>
        <taxon>Actinomycetes</taxon>
        <taxon>Pseudonocardiales</taxon>
        <taxon>Pseudonocardiaceae</taxon>
        <taxon>Pseudonocardia</taxon>
    </lineage>
</organism>
<feature type="active site" evidence="4">
    <location>
        <position position="39"/>
    </location>
</feature>
<evidence type="ECO:0000256" key="5">
    <source>
        <dbReference type="SAM" id="MobiDB-lite"/>
    </source>
</evidence>
<evidence type="ECO:0000256" key="3">
    <source>
        <dbReference type="ARBA" id="ARBA00048267"/>
    </source>
</evidence>
<comment type="catalytic activity">
    <reaction evidence="3">
        <text>[protein]-L-glutamate 5-O-methyl ester + H2O = L-glutamyl-[protein] + methanol + H(+)</text>
        <dbReference type="Rhea" id="RHEA:23236"/>
        <dbReference type="Rhea" id="RHEA-COMP:10208"/>
        <dbReference type="Rhea" id="RHEA-COMP:10311"/>
        <dbReference type="ChEBI" id="CHEBI:15377"/>
        <dbReference type="ChEBI" id="CHEBI:15378"/>
        <dbReference type="ChEBI" id="CHEBI:17790"/>
        <dbReference type="ChEBI" id="CHEBI:29973"/>
        <dbReference type="ChEBI" id="CHEBI:82795"/>
        <dbReference type="EC" id="3.1.1.61"/>
    </reaction>
</comment>
<dbReference type="PROSITE" id="PS50122">
    <property type="entry name" value="CHEB"/>
    <property type="match status" value="1"/>
</dbReference>
<keyword evidence="8" id="KW-1185">Reference proteome</keyword>
<dbReference type="Pfam" id="PF01339">
    <property type="entry name" value="CheB_methylest"/>
    <property type="match status" value="1"/>
</dbReference>
<evidence type="ECO:0000313" key="8">
    <source>
        <dbReference type="Proteomes" id="UP001165283"/>
    </source>
</evidence>
<dbReference type="PANTHER" id="PTHR42872:SF6">
    <property type="entry name" value="PROTEIN-GLUTAMATE METHYLESTERASE_PROTEIN-GLUTAMINE GLUTAMINASE"/>
    <property type="match status" value="1"/>
</dbReference>
<dbReference type="EMBL" id="JAGSOV010000039">
    <property type="protein sequence ID" value="MCO1657010.1"/>
    <property type="molecule type" value="Genomic_DNA"/>
</dbReference>
<dbReference type="InterPro" id="IPR011247">
    <property type="entry name" value="Chemotax_prot-Glu_Me-esterase"/>
</dbReference>
<feature type="active site" evidence="4">
    <location>
        <position position="12"/>
    </location>
</feature>
<keyword evidence="4" id="KW-0145">Chemotaxis</keyword>
<feature type="domain" description="CheB-type methylesterase" evidence="6">
    <location>
        <begin position="1"/>
        <end position="189"/>
    </location>
</feature>